<evidence type="ECO:0000256" key="1">
    <source>
        <dbReference type="SAM" id="MobiDB-lite"/>
    </source>
</evidence>
<name>A0A2N8TND6_9ACTN</name>
<dbReference type="Gene3D" id="3.40.50.1820">
    <property type="entry name" value="alpha/beta hydrolase"/>
    <property type="match status" value="1"/>
</dbReference>
<organism evidence="3 4">
    <name type="scientific">Streptomyces cahuitamycinicus</name>
    <dbReference type="NCBI Taxonomy" id="2070367"/>
    <lineage>
        <taxon>Bacteria</taxon>
        <taxon>Bacillati</taxon>
        <taxon>Actinomycetota</taxon>
        <taxon>Actinomycetes</taxon>
        <taxon>Kitasatosporales</taxon>
        <taxon>Streptomycetaceae</taxon>
        <taxon>Streptomyces</taxon>
    </lineage>
</organism>
<dbReference type="EMBL" id="POUC01000137">
    <property type="protein sequence ID" value="PNG20544.1"/>
    <property type="molecule type" value="Genomic_DNA"/>
</dbReference>
<dbReference type="SUPFAM" id="SSF53474">
    <property type="entry name" value="alpha/beta-Hydrolases"/>
    <property type="match status" value="1"/>
</dbReference>
<dbReference type="Pfam" id="PF08386">
    <property type="entry name" value="Abhydrolase_4"/>
    <property type="match status" value="1"/>
</dbReference>
<dbReference type="Proteomes" id="UP000235943">
    <property type="component" value="Unassembled WGS sequence"/>
</dbReference>
<gene>
    <name evidence="3" type="ORF">C1J00_19715</name>
</gene>
<dbReference type="InterPro" id="IPR013595">
    <property type="entry name" value="Pept_S33_TAP-like_C"/>
</dbReference>
<evidence type="ECO:0000313" key="4">
    <source>
        <dbReference type="Proteomes" id="UP000235943"/>
    </source>
</evidence>
<evidence type="ECO:0000259" key="2">
    <source>
        <dbReference type="Pfam" id="PF08386"/>
    </source>
</evidence>
<comment type="caution">
    <text evidence="3">The sequence shown here is derived from an EMBL/GenBank/DDBJ whole genome shotgun (WGS) entry which is preliminary data.</text>
</comment>
<reference evidence="3 4" key="1">
    <citation type="submission" date="2018-01" db="EMBL/GenBank/DDBJ databases">
        <title>Draft genome sequence of Streptomyces sp. 13K301.</title>
        <authorList>
            <person name="Sahin N."/>
            <person name="Saygin H."/>
            <person name="Ay H."/>
        </authorList>
    </citation>
    <scope>NUCLEOTIDE SEQUENCE [LARGE SCALE GENOMIC DNA]</scope>
    <source>
        <strain evidence="3 4">13K301</strain>
    </source>
</reference>
<dbReference type="InterPro" id="IPR029058">
    <property type="entry name" value="AB_hydrolase_fold"/>
</dbReference>
<accession>A0A2N8TND6</accession>
<keyword evidence="4" id="KW-1185">Reference proteome</keyword>
<feature type="region of interest" description="Disordered" evidence="1">
    <location>
        <begin position="63"/>
        <end position="89"/>
    </location>
</feature>
<dbReference type="OrthoDB" id="4447445at2"/>
<dbReference type="AlphaFoldDB" id="A0A2N8TND6"/>
<evidence type="ECO:0000313" key="3">
    <source>
        <dbReference type="EMBL" id="PNG20544.1"/>
    </source>
</evidence>
<sequence length="318" mass="33659">MSGQPPTATCTRSARALSQLGAEIGMAAPLVETAFHRLATGAGPPTNRLSAGVIGQRAAPAVLSHNAPQRHVPAGPSRGHPRQEGHPHVLSRLPGTTRAALALTAAILVLTALPATALPATARAAPEPPARYHQQYLTAYGDFAQGVRDMLRASRGERVKPPPWLAGVLEFVLTGTGSPYGSAQTAMACGDDAAPRDPEVYWRDVQRTRAGDPLFAPVTDNINPCAFWDRPRERPTRIRDDLPALLVSATGDPRTSHEGAEAVREMWPSSRLVTLERADQHAVYGVYGSACADEAVNAYLATGRLAARDIGCAAPSTR</sequence>
<feature type="domain" description="Peptidase S33 tripeptidyl aminopeptidase-like C-terminal" evidence="2">
    <location>
        <begin position="220"/>
        <end position="312"/>
    </location>
</feature>
<proteinExistence type="predicted"/>
<protein>
    <recommendedName>
        <fullName evidence="2">Peptidase S33 tripeptidyl aminopeptidase-like C-terminal domain-containing protein</fullName>
    </recommendedName>
</protein>